<gene>
    <name evidence="1" type="ORF">TM448A00549_0005</name>
    <name evidence="2" type="ORF">TM448B01156_0022</name>
</gene>
<dbReference type="AlphaFoldDB" id="A0A6H1ZH60"/>
<protein>
    <submittedName>
        <fullName evidence="1">Uncharacterized protein</fullName>
    </submittedName>
</protein>
<evidence type="ECO:0000313" key="2">
    <source>
        <dbReference type="EMBL" id="QJH98006.1"/>
    </source>
</evidence>
<dbReference type="EMBL" id="MT144711">
    <property type="protein sequence ID" value="QJH98006.1"/>
    <property type="molecule type" value="Genomic_DNA"/>
</dbReference>
<sequence>MKNQKPKKDNQTEIVGDKANVGATKNDIETWKIVRDLLKTLKKGDELGFCIKKVHYVVRKGDFSN</sequence>
<proteinExistence type="predicted"/>
<evidence type="ECO:0000313" key="1">
    <source>
        <dbReference type="EMBL" id="QJA46868.1"/>
    </source>
</evidence>
<name>A0A6H1ZH60_9ZZZZ</name>
<organism evidence="1">
    <name type="scientific">viral metagenome</name>
    <dbReference type="NCBI Taxonomy" id="1070528"/>
    <lineage>
        <taxon>unclassified sequences</taxon>
        <taxon>metagenomes</taxon>
        <taxon>organismal metagenomes</taxon>
    </lineage>
</organism>
<dbReference type="EMBL" id="MT144024">
    <property type="protein sequence ID" value="QJA46868.1"/>
    <property type="molecule type" value="Genomic_DNA"/>
</dbReference>
<accession>A0A6H1ZH60</accession>
<reference evidence="1" key="1">
    <citation type="submission" date="2020-03" db="EMBL/GenBank/DDBJ databases">
        <title>The deep terrestrial virosphere.</title>
        <authorList>
            <person name="Holmfeldt K."/>
            <person name="Nilsson E."/>
            <person name="Simone D."/>
            <person name="Lopez-Fernandez M."/>
            <person name="Wu X."/>
            <person name="de Brujin I."/>
            <person name="Lundin D."/>
            <person name="Andersson A."/>
            <person name="Bertilsson S."/>
            <person name="Dopson M."/>
        </authorList>
    </citation>
    <scope>NUCLEOTIDE SEQUENCE</scope>
    <source>
        <strain evidence="1">TM448A00549</strain>
        <strain evidence="2">TM448B01156</strain>
    </source>
</reference>